<sequence length="180" mass="20901">MKNRQKEKTKNANVSDFKMGNWKIDDSMRKNGRRRTRKKNEDRKSGKMVGDRPEEQILVGGEEPKKYLLEETFVSKRMFDVLNFCPSFDLGIDDEHNANDIELDDMEFIEHDLKMIDKCVQMRNMSTSKNEENVDADDNYILVYDSTSDILRKKLRKAAAVFKLPYTSNFGSSAKSKAIV</sequence>
<evidence type="ECO:0000313" key="3">
    <source>
        <dbReference type="Proteomes" id="UP001604277"/>
    </source>
</evidence>
<keyword evidence="3" id="KW-1185">Reference proteome</keyword>
<gene>
    <name evidence="2" type="ORF">Fot_42163</name>
</gene>
<name>A0ABD1RKD7_9LAMI</name>
<comment type="caution">
    <text evidence="2">The sequence shown here is derived from an EMBL/GenBank/DDBJ whole genome shotgun (WGS) entry which is preliminary data.</text>
</comment>
<dbReference type="Proteomes" id="UP001604277">
    <property type="component" value="Unassembled WGS sequence"/>
</dbReference>
<dbReference type="AlphaFoldDB" id="A0ABD1RKD7"/>
<accession>A0ABD1RKD7</accession>
<protein>
    <submittedName>
        <fullName evidence="2">Uncharacterized protein</fullName>
    </submittedName>
</protein>
<reference evidence="3" key="1">
    <citation type="submission" date="2024-07" db="EMBL/GenBank/DDBJ databases">
        <title>Two chromosome-level genome assemblies of Korean endemic species Abeliophyllum distichum and Forsythia ovata (Oleaceae).</title>
        <authorList>
            <person name="Jang H."/>
        </authorList>
    </citation>
    <scope>NUCLEOTIDE SEQUENCE [LARGE SCALE GENOMIC DNA]</scope>
</reference>
<proteinExistence type="predicted"/>
<feature type="compositionally biased region" description="Basic and acidic residues" evidence="1">
    <location>
        <begin position="39"/>
        <end position="54"/>
    </location>
</feature>
<dbReference type="EMBL" id="JBFOLJ010000012">
    <property type="protein sequence ID" value="KAL2488871.1"/>
    <property type="molecule type" value="Genomic_DNA"/>
</dbReference>
<feature type="compositionally biased region" description="Basic and acidic residues" evidence="1">
    <location>
        <begin position="1"/>
        <end position="10"/>
    </location>
</feature>
<evidence type="ECO:0000313" key="2">
    <source>
        <dbReference type="EMBL" id="KAL2488871.1"/>
    </source>
</evidence>
<organism evidence="2 3">
    <name type="scientific">Forsythia ovata</name>
    <dbReference type="NCBI Taxonomy" id="205694"/>
    <lineage>
        <taxon>Eukaryota</taxon>
        <taxon>Viridiplantae</taxon>
        <taxon>Streptophyta</taxon>
        <taxon>Embryophyta</taxon>
        <taxon>Tracheophyta</taxon>
        <taxon>Spermatophyta</taxon>
        <taxon>Magnoliopsida</taxon>
        <taxon>eudicotyledons</taxon>
        <taxon>Gunneridae</taxon>
        <taxon>Pentapetalae</taxon>
        <taxon>asterids</taxon>
        <taxon>lamiids</taxon>
        <taxon>Lamiales</taxon>
        <taxon>Oleaceae</taxon>
        <taxon>Forsythieae</taxon>
        <taxon>Forsythia</taxon>
    </lineage>
</organism>
<feature type="region of interest" description="Disordered" evidence="1">
    <location>
        <begin position="1"/>
        <end position="54"/>
    </location>
</feature>
<evidence type="ECO:0000256" key="1">
    <source>
        <dbReference type="SAM" id="MobiDB-lite"/>
    </source>
</evidence>